<evidence type="ECO:0000256" key="3">
    <source>
        <dbReference type="RuleBase" id="RU000363"/>
    </source>
</evidence>
<dbReference type="AlphaFoldDB" id="A0A1I5M2B1"/>
<evidence type="ECO:0000313" key="4">
    <source>
        <dbReference type="EMBL" id="SFP03778.1"/>
    </source>
</evidence>
<dbReference type="Proteomes" id="UP000183413">
    <property type="component" value="Unassembled WGS sequence"/>
</dbReference>
<dbReference type="PRINTS" id="PR00080">
    <property type="entry name" value="SDRFAMILY"/>
</dbReference>
<dbReference type="InterPro" id="IPR002347">
    <property type="entry name" value="SDR_fam"/>
</dbReference>
<gene>
    <name evidence="4" type="ORF">SAMN04489713_111134</name>
</gene>
<dbReference type="SUPFAM" id="SSF51735">
    <property type="entry name" value="NAD(P)-binding Rossmann-fold domains"/>
    <property type="match status" value="1"/>
</dbReference>
<dbReference type="EMBL" id="FOVH01000011">
    <property type="protein sequence ID" value="SFP03778.1"/>
    <property type="molecule type" value="Genomic_DNA"/>
</dbReference>
<protein>
    <submittedName>
        <fullName evidence="4">NADP-dependent 3-hydroxy acid dehydrogenase YdfG</fullName>
    </submittedName>
</protein>
<dbReference type="InterPro" id="IPR051911">
    <property type="entry name" value="SDR_oxidoreductase"/>
</dbReference>
<dbReference type="NCBIfam" id="NF004824">
    <property type="entry name" value="PRK06180.1"/>
    <property type="match status" value="1"/>
</dbReference>
<accession>A0A1I5M2B1</accession>
<sequence>MPTPKIWFLTGASRGLGRAFAEAALSRGDRVAATARRTDSLSDLAARFGDAVLPIRLDVTDRADCFAAVRHAHEIFGRLDVVVNNAGYGLSGAVEEVTETEARAQLDTNLFGALWVTQAAVPILRSQRTGHLVQISSLGGVAALPLLGLYHASKWGLEGFTESLAQEVAPFGVKVTIVEPSAFRTDWWGDSMNKATSNPAYDRARDDLHAITGEPAGDPQRAATALLSIVDSPEPPLRVLFGVQAYDVATATYRRRLTTWAEWETTSRRADSAN</sequence>
<dbReference type="Pfam" id="PF00106">
    <property type="entry name" value="adh_short"/>
    <property type="match status" value="1"/>
</dbReference>
<dbReference type="PANTHER" id="PTHR43976">
    <property type="entry name" value="SHORT CHAIN DEHYDROGENASE"/>
    <property type="match status" value="1"/>
</dbReference>
<dbReference type="Gene3D" id="3.40.50.720">
    <property type="entry name" value="NAD(P)-binding Rossmann-like Domain"/>
    <property type="match status" value="1"/>
</dbReference>
<dbReference type="InParanoid" id="A0A1I5M2B1"/>
<dbReference type="NCBIfam" id="NF006114">
    <property type="entry name" value="PRK08263.1"/>
    <property type="match status" value="1"/>
</dbReference>
<proteinExistence type="inferred from homology"/>
<dbReference type="STRING" id="1993.SAMN04489713_111134"/>
<dbReference type="InterPro" id="IPR036291">
    <property type="entry name" value="NAD(P)-bd_dom_sf"/>
</dbReference>
<dbReference type="PRINTS" id="PR00081">
    <property type="entry name" value="GDHRDH"/>
</dbReference>
<name>A0A1I5M2B1_9ACTN</name>
<dbReference type="GO" id="GO:0016491">
    <property type="term" value="F:oxidoreductase activity"/>
    <property type="evidence" value="ECO:0007669"/>
    <property type="project" value="UniProtKB-KW"/>
</dbReference>
<keyword evidence="2" id="KW-0560">Oxidoreductase</keyword>
<reference evidence="4 5" key="1">
    <citation type="submission" date="2016-10" db="EMBL/GenBank/DDBJ databases">
        <authorList>
            <person name="de Groot N.N."/>
        </authorList>
    </citation>
    <scope>NUCLEOTIDE SEQUENCE [LARGE SCALE GENOMIC DNA]</scope>
    <source>
        <strain evidence="4 5">DSM 43067</strain>
    </source>
</reference>
<dbReference type="eggNOG" id="COG4221">
    <property type="taxonomic scope" value="Bacteria"/>
</dbReference>
<dbReference type="CDD" id="cd05374">
    <property type="entry name" value="17beta-HSD-like_SDR_c"/>
    <property type="match status" value="1"/>
</dbReference>
<dbReference type="RefSeq" id="WP_075022812.1">
    <property type="nucleotide sequence ID" value="NZ_FOVH01000011.1"/>
</dbReference>
<dbReference type="PANTHER" id="PTHR43976:SF16">
    <property type="entry name" value="SHORT-CHAIN DEHYDROGENASE_REDUCTASE FAMILY PROTEIN"/>
    <property type="match status" value="1"/>
</dbReference>
<comment type="similarity">
    <text evidence="1 3">Belongs to the short-chain dehydrogenases/reductases (SDR) family.</text>
</comment>
<keyword evidence="5" id="KW-1185">Reference proteome</keyword>
<evidence type="ECO:0000313" key="5">
    <source>
        <dbReference type="Proteomes" id="UP000183413"/>
    </source>
</evidence>
<organism evidence="4 5">
    <name type="scientific">Actinomadura madurae</name>
    <dbReference type="NCBI Taxonomy" id="1993"/>
    <lineage>
        <taxon>Bacteria</taxon>
        <taxon>Bacillati</taxon>
        <taxon>Actinomycetota</taxon>
        <taxon>Actinomycetes</taxon>
        <taxon>Streptosporangiales</taxon>
        <taxon>Thermomonosporaceae</taxon>
        <taxon>Actinomadura</taxon>
    </lineage>
</organism>
<evidence type="ECO:0000256" key="2">
    <source>
        <dbReference type="ARBA" id="ARBA00023002"/>
    </source>
</evidence>
<evidence type="ECO:0000256" key="1">
    <source>
        <dbReference type="ARBA" id="ARBA00006484"/>
    </source>
</evidence>